<comment type="caution">
    <text evidence="2">The sequence shown here is derived from an EMBL/GenBank/DDBJ whole genome shotgun (WGS) entry which is preliminary data.</text>
</comment>
<organism evidence="2 4">
    <name type="scientific">Methylobacterium oxalidis</name>
    <dbReference type="NCBI Taxonomy" id="944322"/>
    <lineage>
        <taxon>Bacteria</taxon>
        <taxon>Pseudomonadati</taxon>
        <taxon>Pseudomonadota</taxon>
        <taxon>Alphaproteobacteria</taxon>
        <taxon>Hyphomicrobiales</taxon>
        <taxon>Methylobacteriaceae</taxon>
        <taxon>Methylobacterium</taxon>
    </lineage>
</organism>
<reference evidence="3" key="4">
    <citation type="submission" date="2023-01" db="EMBL/GenBank/DDBJ databases">
        <title>Draft genome sequence of Methylobacterium oxalidis strain NBRC 107715.</title>
        <authorList>
            <person name="Sun Q."/>
            <person name="Mori K."/>
        </authorList>
    </citation>
    <scope>NUCLEOTIDE SEQUENCE</scope>
    <source>
        <strain evidence="3">NBRC 107715</strain>
    </source>
</reference>
<reference evidence="2 4" key="3">
    <citation type="submission" date="2019-07" db="EMBL/GenBank/DDBJ databases">
        <title>Whole genome shotgun sequence of Methylobacterium oxalidis NBRC 107715.</title>
        <authorList>
            <person name="Hosoyama A."/>
            <person name="Uohara A."/>
            <person name="Ohji S."/>
            <person name="Ichikawa N."/>
        </authorList>
    </citation>
    <scope>NUCLEOTIDE SEQUENCE [LARGE SCALE GENOMIC DNA]</scope>
    <source>
        <strain evidence="2 4">NBRC 107715</strain>
    </source>
</reference>
<name>A0A512IYX3_9HYPH</name>
<dbReference type="Proteomes" id="UP001156856">
    <property type="component" value="Unassembled WGS sequence"/>
</dbReference>
<accession>A0A512IYX3</accession>
<sequence>MKSRPRMLWLTIVALSAPAHTGTASVAPLSPSAVAIPTSDTAMNRVVQRRAFRGRGCVRGGVAGRRAGGFRSGFAGRRMGGCGRGIGRRGIAGGYGRPGWHGGGVRRPIAGGGRRGIAGGFAPRGVVRRNGMVGGVYRPNGAWWRPGAAVAAGAAIGIVGAATAAAWAGAPPAPGYCWYDTDASRTKGFRDRCP</sequence>
<dbReference type="Proteomes" id="UP000321960">
    <property type="component" value="Unassembled WGS sequence"/>
</dbReference>
<gene>
    <name evidence="3" type="ORF">GCM10007888_42230</name>
    <name evidence="2" type="ORF">MOX02_09460</name>
</gene>
<keyword evidence="5" id="KW-1185">Reference proteome</keyword>
<dbReference type="EMBL" id="BSPK01000084">
    <property type="protein sequence ID" value="GLS65841.1"/>
    <property type="molecule type" value="Genomic_DNA"/>
</dbReference>
<reference evidence="3" key="1">
    <citation type="journal article" date="2014" name="Int. J. Syst. Evol. Microbiol.">
        <title>Complete genome of a new Firmicutes species belonging to the dominant human colonic microbiota ('Ruminococcus bicirculans') reveals two chromosomes and a selective capacity to utilize plant glucans.</title>
        <authorList>
            <consortium name="NISC Comparative Sequencing Program"/>
            <person name="Wegmann U."/>
            <person name="Louis P."/>
            <person name="Goesmann A."/>
            <person name="Henrissat B."/>
            <person name="Duncan S.H."/>
            <person name="Flint H.J."/>
        </authorList>
    </citation>
    <scope>NUCLEOTIDE SEQUENCE</scope>
    <source>
        <strain evidence="3">NBRC 107715</strain>
    </source>
</reference>
<evidence type="ECO:0000313" key="2">
    <source>
        <dbReference type="EMBL" id="GEP02908.1"/>
    </source>
</evidence>
<evidence type="ECO:0000313" key="5">
    <source>
        <dbReference type="Proteomes" id="UP001156856"/>
    </source>
</evidence>
<evidence type="ECO:0000313" key="4">
    <source>
        <dbReference type="Proteomes" id="UP000321960"/>
    </source>
</evidence>
<protein>
    <recommendedName>
        <fullName evidence="6">Lectin-like protein BA14k</fullName>
    </recommendedName>
</protein>
<proteinExistence type="predicted"/>
<evidence type="ECO:0008006" key="6">
    <source>
        <dbReference type="Google" id="ProtNLM"/>
    </source>
</evidence>
<evidence type="ECO:0000313" key="3">
    <source>
        <dbReference type="EMBL" id="GLS65841.1"/>
    </source>
</evidence>
<evidence type="ECO:0000256" key="1">
    <source>
        <dbReference type="SAM" id="SignalP"/>
    </source>
</evidence>
<feature type="signal peptide" evidence="1">
    <location>
        <begin position="1"/>
        <end position="21"/>
    </location>
</feature>
<dbReference type="AlphaFoldDB" id="A0A512IYX3"/>
<keyword evidence="1" id="KW-0732">Signal</keyword>
<dbReference type="EMBL" id="BJZU01000014">
    <property type="protein sequence ID" value="GEP02908.1"/>
    <property type="molecule type" value="Genomic_DNA"/>
</dbReference>
<reference evidence="5" key="2">
    <citation type="journal article" date="2019" name="Int. J. Syst. Evol. Microbiol.">
        <title>The Global Catalogue of Microorganisms (GCM) 10K type strain sequencing project: providing services to taxonomists for standard genome sequencing and annotation.</title>
        <authorList>
            <consortium name="The Broad Institute Genomics Platform"/>
            <consortium name="The Broad Institute Genome Sequencing Center for Infectious Disease"/>
            <person name="Wu L."/>
            <person name="Ma J."/>
        </authorList>
    </citation>
    <scope>NUCLEOTIDE SEQUENCE [LARGE SCALE GENOMIC DNA]</scope>
    <source>
        <strain evidence="5">NBRC 107715</strain>
    </source>
</reference>
<feature type="chain" id="PRO_5021861056" description="Lectin-like protein BA14k" evidence="1">
    <location>
        <begin position="22"/>
        <end position="194"/>
    </location>
</feature>